<dbReference type="EMBL" id="QKKF02033617">
    <property type="protein sequence ID" value="RZF33639.1"/>
    <property type="molecule type" value="Genomic_DNA"/>
</dbReference>
<organism evidence="1 2">
    <name type="scientific">Laodelphax striatellus</name>
    <name type="common">Small brown planthopper</name>
    <name type="synonym">Delphax striatella</name>
    <dbReference type="NCBI Taxonomy" id="195883"/>
    <lineage>
        <taxon>Eukaryota</taxon>
        <taxon>Metazoa</taxon>
        <taxon>Ecdysozoa</taxon>
        <taxon>Arthropoda</taxon>
        <taxon>Hexapoda</taxon>
        <taxon>Insecta</taxon>
        <taxon>Pterygota</taxon>
        <taxon>Neoptera</taxon>
        <taxon>Paraneoptera</taxon>
        <taxon>Hemiptera</taxon>
        <taxon>Auchenorrhyncha</taxon>
        <taxon>Fulgoroidea</taxon>
        <taxon>Delphacidae</taxon>
        <taxon>Criomorphinae</taxon>
        <taxon>Laodelphax</taxon>
    </lineage>
</organism>
<sequence>MDISDMDDMDISYAQEIIESPESPEVIEIIEPPKVLTVEQKMCMSLDDIIWYENELKKASSLTDVRASASEPNINRNMYVRPRSHSIGYTRPPHFQKQKQQPMAMSTPLPPTGVQCITGGVPAAHRSSIPFYRKQVQKAVRTLLANRSRGNYRHRPYNMGNRPYNMGNRLYNNGAPNNDSATYDGNGNEIDMSAITFSIKNDLAVPFRNDLAVPFRNDLAASNQNGHQSYSMIDIVSSDGTNNLELPVKANMEPDFRRFPKISFMGTRVVVSRHRIENKLNNYLQRQIKGFSGNSYRRVRKYRDMNVSVKQSTTGMSLNERFTFND</sequence>
<accession>A0A482WJC9</accession>
<dbReference type="Proteomes" id="UP000291343">
    <property type="component" value="Unassembled WGS sequence"/>
</dbReference>
<gene>
    <name evidence="1" type="ORF">LSTR_LSTR007017</name>
</gene>
<dbReference type="AlphaFoldDB" id="A0A482WJC9"/>
<proteinExistence type="predicted"/>
<protein>
    <submittedName>
        <fullName evidence="1">Uncharacterized protein</fullName>
    </submittedName>
</protein>
<evidence type="ECO:0000313" key="1">
    <source>
        <dbReference type="EMBL" id="RZF33639.1"/>
    </source>
</evidence>
<dbReference type="InParanoid" id="A0A482WJC9"/>
<comment type="caution">
    <text evidence="1">The sequence shown here is derived from an EMBL/GenBank/DDBJ whole genome shotgun (WGS) entry which is preliminary data.</text>
</comment>
<evidence type="ECO:0000313" key="2">
    <source>
        <dbReference type="Proteomes" id="UP000291343"/>
    </source>
</evidence>
<reference evidence="1 2" key="1">
    <citation type="journal article" date="2017" name="Gigascience">
        <title>Genome sequence of the small brown planthopper, Laodelphax striatellus.</title>
        <authorList>
            <person name="Zhu J."/>
            <person name="Jiang F."/>
            <person name="Wang X."/>
            <person name="Yang P."/>
            <person name="Bao Y."/>
            <person name="Zhao W."/>
            <person name="Wang W."/>
            <person name="Lu H."/>
            <person name="Wang Q."/>
            <person name="Cui N."/>
            <person name="Li J."/>
            <person name="Chen X."/>
            <person name="Luo L."/>
            <person name="Yu J."/>
            <person name="Kang L."/>
            <person name="Cui F."/>
        </authorList>
    </citation>
    <scope>NUCLEOTIDE SEQUENCE [LARGE SCALE GENOMIC DNA]</scope>
    <source>
        <strain evidence="1">Lst14</strain>
    </source>
</reference>
<keyword evidence="2" id="KW-1185">Reference proteome</keyword>
<name>A0A482WJC9_LAOST</name>